<dbReference type="Proteomes" id="UP000056750">
    <property type="component" value="Plasmid pASTE61-200"/>
</dbReference>
<dbReference type="EMBL" id="CP013927">
    <property type="protein sequence ID" value="AMJ76721.1"/>
    <property type="molecule type" value="Genomic_DNA"/>
</dbReference>
<dbReference type="RefSeq" id="WP_061093760.1">
    <property type="nucleotide sequence ID" value="NZ_CP013927.1"/>
</dbReference>
<evidence type="ECO:0000313" key="1">
    <source>
        <dbReference type="EMBL" id="AMJ76721.1"/>
    </source>
</evidence>
<gene>
    <name evidence="1" type="ORF">AVL57_00850</name>
</gene>
<proteinExistence type="predicted"/>
<geneLocation type="plasmid" evidence="1 2">
    <name>pASTE61-200</name>
</geneLocation>
<keyword evidence="1" id="KW-0614">Plasmid</keyword>
<accession>A0ABM5YQF3</accession>
<evidence type="ECO:0008006" key="3">
    <source>
        <dbReference type="Google" id="ProtNLM"/>
    </source>
</evidence>
<name>A0ABM5YQF3_9ALTE</name>
<organism evidence="1 2">
    <name type="scientific">Alteromonas stellipolaris</name>
    <dbReference type="NCBI Taxonomy" id="233316"/>
    <lineage>
        <taxon>Bacteria</taxon>
        <taxon>Pseudomonadati</taxon>
        <taxon>Pseudomonadota</taxon>
        <taxon>Gammaproteobacteria</taxon>
        <taxon>Alteromonadales</taxon>
        <taxon>Alteromonadaceae</taxon>
        <taxon>Alteromonas/Salinimonas group</taxon>
        <taxon>Alteromonas</taxon>
    </lineage>
</organism>
<evidence type="ECO:0000313" key="2">
    <source>
        <dbReference type="Proteomes" id="UP000056750"/>
    </source>
</evidence>
<sequence>MVTVNVYHLRYDELYRLHLLVSTPAERIGCEKESTLIDAIQNDTKLHQHANRIHEYFHLLMDASLLQQPQTYKEGWQNITSASRHLFESGWYEKVATKHKATLIDAWHSTMNINGHWFLKNDVTVTGSWPFRQTMNGDVFEVNKRQWMLTANGFIDINSAVFLGDA</sequence>
<reference evidence="1 2" key="1">
    <citation type="submission" date="2015-12" db="EMBL/GenBank/DDBJ databases">
        <title>Intraspecies pangenome expansion in the marine bacterium Alteromonas.</title>
        <authorList>
            <person name="Lopez-Perez M."/>
            <person name="Rodriguez-Valera F."/>
        </authorList>
    </citation>
    <scope>NUCLEOTIDE SEQUENCE [LARGE SCALE GENOMIC DNA]</scope>
    <source>
        <strain evidence="1 2">LMG 21861</strain>
        <plasmid evidence="1 2">pASTE61-200</plasmid>
    </source>
</reference>
<keyword evidence="2" id="KW-1185">Reference proteome</keyword>
<protein>
    <recommendedName>
        <fullName evidence="3">SnoaL-like domain-containing protein</fullName>
    </recommendedName>
</protein>